<name>A0ABX1N7P1_9RHOO</name>
<feature type="region of interest" description="Disordered" evidence="1">
    <location>
        <begin position="358"/>
        <end position="398"/>
    </location>
</feature>
<feature type="compositionally biased region" description="Polar residues" evidence="1">
    <location>
        <begin position="240"/>
        <end position="252"/>
    </location>
</feature>
<sequence length="398" mass="42689">MAGLDLLGGLGKGLMQGSQFIQQKNTQDAQLRNQETHLQQNQARLDMLNEEHGWNRDQQAVKKLEAERQARVRGIHAKRWREAGPDADPVAVNAGIFSDLAASGDLAPDQIEQLMPAVNRFRESGLIGAIKSRDPVRLKSGIESMYGAGATFSTAPGKDEFGGKTTVFTILGPDGKPSDVLTEAGLGALVGVSDMRDEQERQLKLRELHSRTVENQAQTRAADALTHQRNQAPAPGTGGRSSAASNPTTGFSAKTREQATRAALARKVATGTATPEEADLFSVLQDAAAQEQPYVPPEAKKAGYWRSASTEAVDAEVERQLAALRTQASDDPFAQMQLKDPAVVEELRRDIRLKLGAGAGSGDVPSITTGNRPGQAPQATDQRGAPVAAPNNLDRYFR</sequence>
<organism evidence="2 3">
    <name type="scientific">Aromatoleum buckelii</name>
    <dbReference type="NCBI Taxonomy" id="200254"/>
    <lineage>
        <taxon>Bacteria</taxon>
        <taxon>Pseudomonadati</taxon>
        <taxon>Pseudomonadota</taxon>
        <taxon>Betaproteobacteria</taxon>
        <taxon>Rhodocyclales</taxon>
        <taxon>Rhodocyclaceae</taxon>
        <taxon>Aromatoleum</taxon>
    </lineage>
</organism>
<feature type="compositionally biased region" description="Polar residues" evidence="1">
    <location>
        <begin position="366"/>
        <end position="381"/>
    </location>
</feature>
<evidence type="ECO:0008006" key="4">
    <source>
        <dbReference type="Google" id="ProtNLM"/>
    </source>
</evidence>
<feature type="region of interest" description="Disordered" evidence="1">
    <location>
        <begin position="223"/>
        <end position="272"/>
    </location>
</feature>
<evidence type="ECO:0000313" key="3">
    <source>
        <dbReference type="Proteomes" id="UP000601990"/>
    </source>
</evidence>
<evidence type="ECO:0000256" key="1">
    <source>
        <dbReference type="SAM" id="MobiDB-lite"/>
    </source>
</evidence>
<dbReference type="Proteomes" id="UP000601990">
    <property type="component" value="Unassembled WGS sequence"/>
</dbReference>
<dbReference type="EMBL" id="WTVH01000056">
    <property type="protein sequence ID" value="NMF95255.1"/>
    <property type="molecule type" value="Genomic_DNA"/>
</dbReference>
<comment type="caution">
    <text evidence="2">The sequence shown here is derived from an EMBL/GenBank/DDBJ whole genome shotgun (WGS) entry which is preliminary data.</text>
</comment>
<proteinExistence type="predicted"/>
<accession>A0ABX1N7P1</accession>
<dbReference type="RefSeq" id="WP_169200451.1">
    <property type="nucleotide sequence ID" value="NZ_WTVH02000010.1"/>
</dbReference>
<keyword evidence="3" id="KW-1185">Reference proteome</keyword>
<protein>
    <recommendedName>
        <fullName evidence="4">DNA pilot protein</fullName>
    </recommendedName>
</protein>
<gene>
    <name evidence="2" type="ORF">GO608_18255</name>
</gene>
<reference evidence="2" key="1">
    <citation type="submission" date="2019-12" db="EMBL/GenBank/DDBJ databases">
        <title>Comparative genomics gives insights into the taxonomy of the Azoarcus-Aromatoleum group and reveals separate origins of nif in the plant-associated Azoarcus and non-plant-associated Aromatoleum sub-groups.</title>
        <authorList>
            <person name="Lafos M."/>
            <person name="Maluk M."/>
            <person name="Batista M."/>
            <person name="Junghare M."/>
            <person name="Carmona M."/>
            <person name="Faoro H."/>
            <person name="Cruz L.M."/>
            <person name="Battistoni F."/>
            <person name="De Souza E."/>
            <person name="Pedrosa F."/>
            <person name="Chen W.-M."/>
            <person name="Poole P.S."/>
            <person name="Dixon R.A."/>
            <person name="James E.K."/>
        </authorList>
    </citation>
    <scope>NUCLEOTIDE SEQUENCE</scope>
    <source>
        <strain evidence="2">U120</strain>
    </source>
</reference>
<evidence type="ECO:0000313" key="2">
    <source>
        <dbReference type="EMBL" id="NMF95255.1"/>
    </source>
</evidence>